<dbReference type="RefSeq" id="WP_309062487.1">
    <property type="nucleotide sequence ID" value="NZ_BAAASS010000001.1"/>
</dbReference>
<keyword evidence="1" id="KW-1133">Transmembrane helix</keyword>
<evidence type="ECO:0000313" key="3">
    <source>
        <dbReference type="Proteomes" id="UP001596156"/>
    </source>
</evidence>
<keyword evidence="1" id="KW-0472">Membrane</keyword>
<keyword evidence="3" id="KW-1185">Reference proteome</keyword>
<name>A0ABW0DCN0_STRFI</name>
<comment type="caution">
    <text evidence="2">The sequence shown here is derived from an EMBL/GenBank/DDBJ whole genome shotgun (WGS) entry which is preliminary data.</text>
</comment>
<feature type="transmembrane region" description="Helical" evidence="1">
    <location>
        <begin position="49"/>
        <end position="71"/>
    </location>
</feature>
<dbReference type="EMBL" id="JBHSKL010000027">
    <property type="protein sequence ID" value="MFC5227192.1"/>
    <property type="molecule type" value="Genomic_DNA"/>
</dbReference>
<dbReference type="Proteomes" id="UP001596156">
    <property type="component" value="Unassembled WGS sequence"/>
</dbReference>
<keyword evidence="1" id="KW-0812">Transmembrane</keyword>
<evidence type="ECO:0000313" key="2">
    <source>
        <dbReference type="EMBL" id="MFC5227192.1"/>
    </source>
</evidence>
<feature type="transmembrane region" description="Helical" evidence="1">
    <location>
        <begin position="6"/>
        <end position="28"/>
    </location>
</feature>
<protein>
    <submittedName>
        <fullName evidence="2">Uncharacterized protein</fullName>
    </submittedName>
</protein>
<reference evidence="3" key="1">
    <citation type="journal article" date="2019" name="Int. J. Syst. Evol. Microbiol.">
        <title>The Global Catalogue of Microorganisms (GCM) 10K type strain sequencing project: providing services to taxonomists for standard genome sequencing and annotation.</title>
        <authorList>
            <consortium name="The Broad Institute Genomics Platform"/>
            <consortium name="The Broad Institute Genome Sequencing Center for Infectious Disease"/>
            <person name="Wu L."/>
            <person name="Ma J."/>
        </authorList>
    </citation>
    <scope>NUCLEOTIDE SEQUENCE [LARGE SCALE GENOMIC DNA]</scope>
    <source>
        <strain evidence="3">CCM 8479</strain>
    </source>
</reference>
<sequence length="152" mass="16412">MDASNDLYIGLVLLLSLVGIGVTPWLAVRGARLLLRAGGKRDTHTAVRGAATAAWACAAGMYTWGVLHLLFLDESGQARACAERLRSEQVKSVDGYEYSFIPLHFTCRVTGGQTYEAVVPGYVNPAAGILGTTAAVLTFVARPTYWYEETKK</sequence>
<accession>A0ABW0DCN0</accession>
<gene>
    <name evidence="2" type="ORF">ACFPN6_21815</name>
</gene>
<organism evidence="2 3">
    <name type="scientific">Streptomyces fimbriatus</name>
    <dbReference type="NCBI Taxonomy" id="68197"/>
    <lineage>
        <taxon>Bacteria</taxon>
        <taxon>Bacillati</taxon>
        <taxon>Actinomycetota</taxon>
        <taxon>Actinomycetes</taxon>
        <taxon>Kitasatosporales</taxon>
        <taxon>Streptomycetaceae</taxon>
        <taxon>Streptomyces</taxon>
    </lineage>
</organism>
<proteinExistence type="predicted"/>
<evidence type="ECO:0000256" key="1">
    <source>
        <dbReference type="SAM" id="Phobius"/>
    </source>
</evidence>